<dbReference type="InterPro" id="IPR000551">
    <property type="entry name" value="MerR-type_HTH_dom"/>
</dbReference>
<dbReference type="Pfam" id="PF13411">
    <property type="entry name" value="MerR_1"/>
    <property type="match status" value="1"/>
</dbReference>
<evidence type="ECO:0000256" key="2">
    <source>
        <dbReference type="SAM" id="MobiDB-lite"/>
    </source>
</evidence>
<dbReference type="PROSITE" id="PS50937">
    <property type="entry name" value="HTH_MERR_2"/>
    <property type="match status" value="1"/>
</dbReference>
<dbReference type="SMART" id="SM00422">
    <property type="entry name" value="HTH_MERR"/>
    <property type="match status" value="1"/>
</dbReference>
<evidence type="ECO:0000259" key="3">
    <source>
        <dbReference type="PROSITE" id="PS50937"/>
    </source>
</evidence>
<dbReference type="SUPFAM" id="SSF46955">
    <property type="entry name" value="Putative DNA-binding domain"/>
    <property type="match status" value="1"/>
</dbReference>
<evidence type="ECO:0000313" key="4">
    <source>
        <dbReference type="EMBL" id="MFC5013632.1"/>
    </source>
</evidence>
<proteinExistence type="predicted"/>
<accession>A0ABV9WNG8</accession>
<keyword evidence="1" id="KW-0238">DNA-binding</keyword>
<reference evidence="5" key="1">
    <citation type="journal article" date="2019" name="Int. J. Syst. Evol. Microbiol.">
        <title>The Global Catalogue of Microorganisms (GCM) 10K type strain sequencing project: providing services to taxonomists for standard genome sequencing and annotation.</title>
        <authorList>
            <consortium name="The Broad Institute Genomics Platform"/>
            <consortium name="The Broad Institute Genome Sequencing Center for Infectious Disease"/>
            <person name="Wu L."/>
            <person name="Ma J."/>
        </authorList>
    </citation>
    <scope>NUCLEOTIDE SEQUENCE [LARGE SCALE GENOMIC DNA]</scope>
    <source>
        <strain evidence="5">CGMCC 4.1542</strain>
    </source>
</reference>
<evidence type="ECO:0000313" key="5">
    <source>
        <dbReference type="Proteomes" id="UP001595855"/>
    </source>
</evidence>
<comment type="caution">
    <text evidence="4">The sequence shown here is derived from an EMBL/GenBank/DDBJ whole genome shotgun (WGS) entry which is preliminary data.</text>
</comment>
<dbReference type="RefSeq" id="WP_328660917.1">
    <property type="nucleotide sequence ID" value="NZ_BAAATN010000003.1"/>
</dbReference>
<keyword evidence="5" id="KW-1185">Reference proteome</keyword>
<dbReference type="PANTHER" id="PTHR30204">
    <property type="entry name" value="REDOX-CYCLING DRUG-SENSING TRANSCRIPTIONAL ACTIVATOR SOXR"/>
    <property type="match status" value="1"/>
</dbReference>
<protein>
    <submittedName>
        <fullName evidence="4">MerR family transcriptional regulator</fullName>
    </submittedName>
</protein>
<dbReference type="PRINTS" id="PR00040">
    <property type="entry name" value="HTHMERR"/>
</dbReference>
<dbReference type="Proteomes" id="UP001595855">
    <property type="component" value="Unassembled WGS sequence"/>
</dbReference>
<dbReference type="InterPro" id="IPR009061">
    <property type="entry name" value="DNA-bd_dom_put_sf"/>
</dbReference>
<dbReference type="InterPro" id="IPR047057">
    <property type="entry name" value="MerR_fam"/>
</dbReference>
<gene>
    <name evidence="4" type="ORF">ACFPRC_01935</name>
</gene>
<organism evidence="4 5">
    <name type="scientific">Streptomyces lienomycini</name>
    <dbReference type="NCBI Taxonomy" id="284035"/>
    <lineage>
        <taxon>Bacteria</taxon>
        <taxon>Bacillati</taxon>
        <taxon>Actinomycetota</taxon>
        <taxon>Actinomycetes</taxon>
        <taxon>Kitasatosporales</taxon>
        <taxon>Streptomycetaceae</taxon>
        <taxon>Streptomyces</taxon>
    </lineage>
</organism>
<dbReference type="EMBL" id="JBHSJO010000001">
    <property type="protein sequence ID" value="MFC5013632.1"/>
    <property type="molecule type" value="Genomic_DNA"/>
</dbReference>
<feature type="domain" description="HTH merR-type" evidence="3">
    <location>
        <begin position="11"/>
        <end position="77"/>
    </location>
</feature>
<dbReference type="PANTHER" id="PTHR30204:SF93">
    <property type="entry name" value="HTH MERR-TYPE DOMAIN-CONTAINING PROTEIN"/>
    <property type="match status" value="1"/>
</dbReference>
<dbReference type="Gene3D" id="1.10.1660.10">
    <property type="match status" value="1"/>
</dbReference>
<name>A0ABV9WNG8_9ACTN</name>
<sequence length="339" mass="35821">MSTSYDGLCGIGELAERAGVTVKTVRFYSDRGLLPEVSRSAGGHRRYGPGALDRLRLIRSLRALDVSVPEVRRILAEEDADGPAGGASGVLESAVAGRLREVGSELRALRWREAALRLVQECPPGQRADRLRLVGAVRLPPSTAPLVRFWRGWLPARMPAGAAAAFLDVAVPQPPDDPAPSQVLAFARLNALTLAPCPGTARPQPEAHRAAGARGAAVLYAGLAEAYELAGAQLRRGREPHPGEALEGFVTAYTSAYGVRDTPGFRHRLAGQLAADPRLDGYWELVAEVTTPPGGRPEPTPGSAHAWLLTALSAETGAVPDQGMSPRQSKRRASPGLGA</sequence>
<feature type="region of interest" description="Disordered" evidence="2">
    <location>
        <begin position="315"/>
        <end position="339"/>
    </location>
</feature>
<evidence type="ECO:0000256" key="1">
    <source>
        <dbReference type="ARBA" id="ARBA00023125"/>
    </source>
</evidence>